<protein>
    <recommendedName>
        <fullName evidence="2">DUF6589 domain-containing protein</fullName>
    </recommendedName>
</protein>
<name>A0A0C3FEN6_PILCF</name>
<feature type="compositionally biased region" description="Acidic residues" evidence="1">
    <location>
        <begin position="887"/>
        <end position="899"/>
    </location>
</feature>
<dbReference type="OrthoDB" id="2496395at2759"/>
<feature type="domain" description="DUF6589" evidence="2">
    <location>
        <begin position="502"/>
        <end position="720"/>
    </location>
</feature>
<proteinExistence type="predicted"/>
<feature type="compositionally biased region" description="Polar residues" evidence="1">
    <location>
        <begin position="319"/>
        <end position="334"/>
    </location>
</feature>
<reference evidence="4" key="2">
    <citation type="submission" date="2015-01" db="EMBL/GenBank/DDBJ databases">
        <title>Evolutionary Origins and Diversification of the Mycorrhizal Mutualists.</title>
        <authorList>
            <consortium name="DOE Joint Genome Institute"/>
            <consortium name="Mycorrhizal Genomics Consortium"/>
            <person name="Kohler A."/>
            <person name="Kuo A."/>
            <person name="Nagy L.G."/>
            <person name="Floudas D."/>
            <person name="Copeland A."/>
            <person name="Barry K.W."/>
            <person name="Cichocki N."/>
            <person name="Veneault-Fourrey C."/>
            <person name="LaButti K."/>
            <person name="Lindquist E.A."/>
            <person name="Lipzen A."/>
            <person name="Lundell T."/>
            <person name="Morin E."/>
            <person name="Murat C."/>
            <person name="Riley R."/>
            <person name="Ohm R."/>
            <person name="Sun H."/>
            <person name="Tunlid A."/>
            <person name="Henrissat B."/>
            <person name="Grigoriev I.V."/>
            <person name="Hibbett D.S."/>
            <person name="Martin F."/>
        </authorList>
    </citation>
    <scope>NUCLEOTIDE SEQUENCE [LARGE SCALE GENOMIC DNA]</scope>
    <source>
        <strain evidence="4">F 1598</strain>
    </source>
</reference>
<sequence length="920" mass="102544">MYHISNTPESSSDDEGEASSRGRQGRPIAPIALGTAAFTPISFLHARPRASSLPPSSDGPTPSSPIVGTKAEQRAIRHRKLQRKRLATLKSKKTAQVAEEEQRAREAENGKRAFLNTILASLSECGYTINDLMLHIFDPQYWQGITRWEGFFRSTGAVTCILDLWVAKSNSHSARVEVHNWTVDYVSRVVKTETRKITTSGWLQSIYACLRMEATTTMKIFAAFATGPRHTNVTEQRTQKKQTIEAAAAVNLLGEFSHSNNFTRRVMSIYMYASGAQRQVMTVVSHLGLSESYSNLIAKASKPRPPAVTIETIEDEDATSASSNPITDNPQSQPIMKKKPLRPRQAGTLRSLLESMCASTCTVASTGLYASVYDNINMVFKVAEQVLGRTDSQENGTCATIWPLWHAEIENMQVASLSTTSFTAQLKQPSSTSKFRKDMESNQPRTDQLIEIHKTSLHPLPAWNIDESTIFGNAEVAEVIFDELGVLEKKHTLYPAIRIFTTDHRDTCKFFLGDQSLEEYTASVDSWDTLQGHAQAIFKQYANTRIVSDLRSKRHRAKRTSTNTTGTLPTEGDMIFENAVLFLRDALISCEFTDSVKCGDSGRIVLVLKIWALSFRGSGRTKYTHEMLHLIHNIEHVWPKPIRDIVLNNWLVNPTGRPNSFVEGDLMQEHMNFWIKRAYAAHGSAASWEWLEMIAPCVDVLRHLSSTMNKLLGSDQGTAHEPANLAEDIADLMVSLDEHDVYTLNKGRRLDNDDPPVTDIITMGLQILADTNKGLIDDYNETFRQLQARCQLTPIVGPADIIPELFPIQNTHTVLATPITHHQPLTAGTQANVTPTEDREESESEDSDEEQGEAAQVMEDDEEDEPLLRRETAGDVALDMDAGNYPEDQEASEDSDDEGNGGFGPGEWNADDEIDIDIIY</sequence>
<feature type="compositionally biased region" description="Acidic residues" evidence="1">
    <location>
        <begin position="909"/>
        <end position="920"/>
    </location>
</feature>
<dbReference type="EMBL" id="KN833017">
    <property type="protein sequence ID" value="KIM78336.1"/>
    <property type="molecule type" value="Genomic_DNA"/>
</dbReference>
<feature type="compositionally biased region" description="Polar residues" evidence="1">
    <location>
        <begin position="826"/>
        <end position="835"/>
    </location>
</feature>
<evidence type="ECO:0000259" key="2">
    <source>
        <dbReference type="Pfam" id="PF20231"/>
    </source>
</evidence>
<feature type="region of interest" description="Disordered" evidence="1">
    <location>
        <begin position="47"/>
        <end position="73"/>
    </location>
</feature>
<feature type="region of interest" description="Disordered" evidence="1">
    <location>
        <begin position="1"/>
        <end position="31"/>
    </location>
</feature>
<dbReference type="Pfam" id="PF20231">
    <property type="entry name" value="DUF6589"/>
    <property type="match status" value="1"/>
</dbReference>
<accession>A0A0C3FEN6</accession>
<dbReference type="InParanoid" id="A0A0C3FEN6"/>
<feature type="compositionally biased region" description="Acidic residues" evidence="1">
    <location>
        <begin position="838"/>
        <end position="865"/>
    </location>
</feature>
<evidence type="ECO:0000313" key="3">
    <source>
        <dbReference type="EMBL" id="KIM78336.1"/>
    </source>
</evidence>
<keyword evidence="4" id="KW-1185">Reference proteome</keyword>
<organism evidence="3 4">
    <name type="scientific">Piloderma croceum (strain F 1598)</name>
    <dbReference type="NCBI Taxonomy" id="765440"/>
    <lineage>
        <taxon>Eukaryota</taxon>
        <taxon>Fungi</taxon>
        <taxon>Dikarya</taxon>
        <taxon>Basidiomycota</taxon>
        <taxon>Agaricomycotina</taxon>
        <taxon>Agaricomycetes</taxon>
        <taxon>Agaricomycetidae</taxon>
        <taxon>Atheliales</taxon>
        <taxon>Atheliaceae</taxon>
        <taxon>Piloderma</taxon>
    </lineage>
</organism>
<dbReference type="AlphaFoldDB" id="A0A0C3FEN6"/>
<reference evidence="3 4" key="1">
    <citation type="submission" date="2014-04" db="EMBL/GenBank/DDBJ databases">
        <authorList>
            <consortium name="DOE Joint Genome Institute"/>
            <person name="Kuo A."/>
            <person name="Tarkka M."/>
            <person name="Buscot F."/>
            <person name="Kohler A."/>
            <person name="Nagy L.G."/>
            <person name="Floudas D."/>
            <person name="Copeland A."/>
            <person name="Barry K.W."/>
            <person name="Cichocki N."/>
            <person name="Veneault-Fourrey C."/>
            <person name="LaButti K."/>
            <person name="Lindquist E.A."/>
            <person name="Lipzen A."/>
            <person name="Lundell T."/>
            <person name="Morin E."/>
            <person name="Murat C."/>
            <person name="Sun H."/>
            <person name="Tunlid A."/>
            <person name="Henrissat B."/>
            <person name="Grigoriev I.V."/>
            <person name="Hibbett D.S."/>
            <person name="Martin F."/>
            <person name="Nordberg H.P."/>
            <person name="Cantor M.N."/>
            <person name="Hua S.X."/>
        </authorList>
    </citation>
    <scope>NUCLEOTIDE SEQUENCE [LARGE SCALE GENOMIC DNA]</scope>
    <source>
        <strain evidence="3 4">F 1598</strain>
    </source>
</reference>
<feature type="compositionally biased region" description="Low complexity" evidence="1">
    <location>
        <begin position="49"/>
        <end position="65"/>
    </location>
</feature>
<feature type="region of interest" description="Disordered" evidence="1">
    <location>
        <begin position="314"/>
        <end position="344"/>
    </location>
</feature>
<evidence type="ECO:0000313" key="4">
    <source>
        <dbReference type="Proteomes" id="UP000054166"/>
    </source>
</evidence>
<dbReference type="STRING" id="765440.A0A0C3FEN6"/>
<evidence type="ECO:0000256" key="1">
    <source>
        <dbReference type="SAM" id="MobiDB-lite"/>
    </source>
</evidence>
<dbReference type="HOGENOM" id="CLU_007061_1_0_1"/>
<dbReference type="InterPro" id="IPR046496">
    <property type="entry name" value="DUF6589"/>
</dbReference>
<feature type="region of interest" description="Disordered" evidence="1">
    <location>
        <begin position="821"/>
        <end position="920"/>
    </location>
</feature>
<gene>
    <name evidence="3" type="ORF">PILCRDRAFT_11313</name>
</gene>
<dbReference type="Proteomes" id="UP000054166">
    <property type="component" value="Unassembled WGS sequence"/>
</dbReference>